<evidence type="ECO:0000256" key="6">
    <source>
        <dbReference type="ARBA" id="ARBA00022777"/>
    </source>
</evidence>
<keyword evidence="3" id="KW-0597">Phosphoprotein</keyword>
<evidence type="ECO:0000256" key="5">
    <source>
        <dbReference type="ARBA" id="ARBA00022741"/>
    </source>
</evidence>
<sequence length="397" mass="43495">MMLQRGRSLHQRVSNTGRLSFLTQSEQLRVVLETSPSALVVMDEQGTILAFGKAAQALFGYAEDEAVGQNVNILMAPPHAERHDGYLKRYRETGEKRIIGNLRVEKARDKEGHIFPVEISIGETHSNGTRYFVGFVRGLDQREEDRKQAQDMLAELAHASRVAAMGAFATAIAHELNQPLTTIANYTEGCRDILKNGVDFPDRDNLIKNLDTCSKQALRAGQLIHRLRDFVRGGETHKEAVEVEDLIDNSLTLAMINGFRRNVTLERRIPAGLPSVAVDPLQGQQVLFNLIRNAFESMHADEKAGQRLRIEVAPSDQGMLEFIVEDSGAGIDPEISDTLFDNFVTTKGGGMGVGLAICRQIVEACGGAIWVSSSTDLGGAKFHFTLPIADNSASQGA</sequence>
<dbReference type="InterPro" id="IPR003594">
    <property type="entry name" value="HATPase_dom"/>
</dbReference>
<dbReference type="InterPro" id="IPR013767">
    <property type="entry name" value="PAS_fold"/>
</dbReference>
<evidence type="ECO:0000256" key="8">
    <source>
        <dbReference type="ARBA" id="ARBA00023012"/>
    </source>
</evidence>
<dbReference type="PRINTS" id="PR00344">
    <property type="entry name" value="BCTRLSENSOR"/>
</dbReference>
<dbReference type="EC" id="2.7.13.3" evidence="2"/>
<evidence type="ECO:0000256" key="1">
    <source>
        <dbReference type="ARBA" id="ARBA00000085"/>
    </source>
</evidence>
<evidence type="ECO:0000313" key="14">
    <source>
        <dbReference type="Proteomes" id="UP000471435"/>
    </source>
</evidence>
<dbReference type="GO" id="GO:0006355">
    <property type="term" value="P:regulation of DNA-templated transcription"/>
    <property type="evidence" value="ECO:0007669"/>
    <property type="project" value="InterPro"/>
</dbReference>
<feature type="domain" description="Histidine kinase" evidence="11">
    <location>
        <begin position="171"/>
        <end position="390"/>
    </location>
</feature>
<dbReference type="SUPFAM" id="SSF55785">
    <property type="entry name" value="PYP-like sensor domain (PAS domain)"/>
    <property type="match status" value="1"/>
</dbReference>
<dbReference type="InterPro" id="IPR036097">
    <property type="entry name" value="HisK_dim/P_sf"/>
</dbReference>
<dbReference type="SMART" id="SM00091">
    <property type="entry name" value="PAS"/>
    <property type="match status" value="1"/>
</dbReference>
<organism evidence="13 14">
    <name type="scientific">Pontixanthobacter luteolus</name>
    <dbReference type="NCBI Taxonomy" id="295089"/>
    <lineage>
        <taxon>Bacteria</taxon>
        <taxon>Pseudomonadati</taxon>
        <taxon>Pseudomonadota</taxon>
        <taxon>Alphaproteobacteria</taxon>
        <taxon>Sphingomonadales</taxon>
        <taxon>Erythrobacteraceae</taxon>
        <taxon>Pontixanthobacter</taxon>
    </lineage>
</organism>
<comment type="caution">
    <text evidence="13">The sequence shown here is derived from an EMBL/GenBank/DDBJ whole genome shotgun (WGS) entry which is preliminary data.</text>
</comment>
<evidence type="ECO:0000256" key="7">
    <source>
        <dbReference type="ARBA" id="ARBA00022840"/>
    </source>
</evidence>
<evidence type="ECO:0000256" key="9">
    <source>
        <dbReference type="ARBA" id="ARBA00059827"/>
    </source>
</evidence>
<dbReference type="FunFam" id="3.30.450.20:FF:000060">
    <property type="entry name" value="Sensor protein FixL"/>
    <property type="match status" value="1"/>
</dbReference>
<dbReference type="SMART" id="SM00388">
    <property type="entry name" value="HisKA"/>
    <property type="match status" value="1"/>
</dbReference>
<dbReference type="PANTHER" id="PTHR43065:SF10">
    <property type="entry name" value="PEROXIDE STRESS-ACTIVATED HISTIDINE KINASE MAK3"/>
    <property type="match status" value="1"/>
</dbReference>
<evidence type="ECO:0000256" key="4">
    <source>
        <dbReference type="ARBA" id="ARBA00022679"/>
    </source>
</evidence>
<dbReference type="AlphaFoldDB" id="A0A6I4V7P5"/>
<protein>
    <recommendedName>
        <fullName evidence="10">Sensor protein FixL</fullName>
        <ecNumber evidence="2">2.7.13.3</ecNumber>
    </recommendedName>
</protein>
<dbReference type="InterPro" id="IPR005467">
    <property type="entry name" value="His_kinase_dom"/>
</dbReference>
<dbReference type="Proteomes" id="UP000471435">
    <property type="component" value="Unassembled WGS sequence"/>
</dbReference>
<dbReference type="GO" id="GO:0000155">
    <property type="term" value="F:phosphorelay sensor kinase activity"/>
    <property type="evidence" value="ECO:0007669"/>
    <property type="project" value="InterPro"/>
</dbReference>
<evidence type="ECO:0000313" key="13">
    <source>
        <dbReference type="EMBL" id="MXP48314.1"/>
    </source>
</evidence>
<keyword evidence="4" id="KW-0808">Transferase</keyword>
<dbReference type="GO" id="GO:0005524">
    <property type="term" value="F:ATP binding"/>
    <property type="evidence" value="ECO:0007669"/>
    <property type="project" value="UniProtKB-KW"/>
</dbReference>
<dbReference type="Pfam" id="PF00989">
    <property type="entry name" value="PAS"/>
    <property type="match status" value="1"/>
</dbReference>
<dbReference type="Gene3D" id="3.30.565.10">
    <property type="entry name" value="Histidine kinase-like ATPase, C-terminal domain"/>
    <property type="match status" value="1"/>
</dbReference>
<dbReference type="SUPFAM" id="SSF47384">
    <property type="entry name" value="Homodimeric domain of signal transducing histidine kinase"/>
    <property type="match status" value="1"/>
</dbReference>
<evidence type="ECO:0000256" key="10">
    <source>
        <dbReference type="ARBA" id="ARBA00070616"/>
    </source>
</evidence>
<evidence type="ECO:0000259" key="12">
    <source>
        <dbReference type="PROSITE" id="PS50112"/>
    </source>
</evidence>
<dbReference type="InterPro" id="IPR004358">
    <property type="entry name" value="Sig_transdc_His_kin-like_C"/>
</dbReference>
<name>A0A6I4V7P5_9SPHN</name>
<accession>A0A6I4V7P5</accession>
<dbReference type="Gene3D" id="3.30.450.20">
    <property type="entry name" value="PAS domain"/>
    <property type="match status" value="1"/>
</dbReference>
<keyword evidence="5" id="KW-0547">Nucleotide-binding</keyword>
<dbReference type="SMART" id="SM00387">
    <property type="entry name" value="HATPase_c"/>
    <property type="match status" value="1"/>
</dbReference>
<feature type="domain" description="PAS" evidence="12">
    <location>
        <begin position="24"/>
        <end position="94"/>
    </location>
</feature>
<reference evidence="13 14" key="1">
    <citation type="submission" date="2019-12" db="EMBL/GenBank/DDBJ databases">
        <title>Genomic-based taxomic classification of the family Erythrobacteraceae.</title>
        <authorList>
            <person name="Xu L."/>
        </authorList>
    </citation>
    <scope>NUCLEOTIDE SEQUENCE [LARGE SCALE GENOMIC DNA]</scope>
    <source>
        <strain evidence="13 14">SW-109</strain>
    </source>
</reference>
<dbReference type="Pfam" id="PF00512">
    <property type="entry name" value="HisKA"/>
    <property type="match status" value="1"/>
</dbReference>
<dbReference type="NCBIfam" id="TIGR00229">
    <property type="entry name" value="sensory_box"/>
    <property type="match status" value="1"/>
</dbReference>
<evidence type="ECO:0000256" key="3">
    <source>
        <dbReference type="ARBA" id="ARBA00022553"/>
    </source>
</evidence>
<dbReference type="Pfam" id="PF02518">
    <property type="entry name" value="HATPase_c"/>
    <property type="match status" value="1"/>
</dbReference>
<keyword evidence="6" id="KW-0418">Kinase</keyword>
<dbReference type="InterPro" id="IPR003661">
    <property type="entry name" value="HisK_dim/P_dom"/>
</dbReference>
<keyword evidence="8" id="KW-0902">Two-component regulatory system</keyword>
<dbReference type="InterPro" id="IPR036890">
    <property type="entry name" value="HATPase_C_sf"/>
</dbReference>
<comment type="catalytic activity">
    <reaction evidence="1">
        <text>ATP + protein L-histidine = ADP + protein N-phospho-L-histidine.</text>
        <dbReference type="EC" id="2.7.13.3"/>
    </reaction>
</comment>
<dbReference type="InterPro" id="IPR035965">
    <property type="entry name" value="PAS-like_dom_sf"/>
</dbReference>
<dbReference type="Gene3D" id="1.10.287.130">
    <property type="match status" value="1"/>
</dbReference>
<dbReference type="SUPFAM" id="SSF55874">
    <property type="entry name" value="ATPase domain of HSP90 chaperone/DNA topoisomerase II/histidine kinase"/>
    <property type="match status" value="1"/>
</dbReference>
<dbReference type="EMBL" id="WTYP01000002">
    <property type="protein sequence ID" value="MXP48314.1"/>
    <property type="molecule type" value="Genomic_DNA"/>
</dbReference>
<dbReference type="PROSITE" id="PS50112">
    <property type="entry name" value="PAS"/>
    <property type="match status" value="1"/>
</dbReference>
<keyword evidence="7" id="KW-0067">ATP-binding</keyword>
<keyword evidence="14" id="KW-1185">Reference proteome</keyword>
<gene>
    <name evidence="13" type="ORF">GRI43_13035</name>
</gene>
<proteinExistence type="predicted"/>
<comment type="function">
    <text evidence="9">Putative oxygen sensor; modulates the activity of FixJ, a transcriptional activator of nitrogen fixation fixK gene. FixL probably acts as a kinase that phosphorylates FixJ.</text>
</comment>
<dbReference type="CDD" id="cd00130">
    <property type="entry name" value="PAS"/>
    <property type="match status" value="1"/>
</dbReference>
<evidence type="ECO:0000256" key="2">
    <source>
        <dbReference type="ARBA" id="ARBA00012438"/>
    </source>
</evidence>
<dbReference type="PANTHER" id="PTHR43065">
    <property type="entry name" value="SENSOR HISTIDINE KINASE"/>
    <property type="match status" value="1"/>
</dbReference>
<dbReference type="InterPro" id="IPR000014">
    <property type="entry name" value="PAS"/>
</dbReference>
<dbReference type="CDD" id="cd00082">
    <property type="entry name" value="HisKA"/>
    <property type="match status" value="1"/>
</dbReference>
<evidence type="ECO:0000259" key="11">
    <source>
        <dbReference type="PROSITE" id="PS50109"/>
    </source>
</evidence>
<dbReference type="PROSITE" id="PS50109">
    <property type="entry name" value="HIS_KIN"/>
    <property type="match status" value="1"/>
</dbReference>